<dbReference type="AlphaFoldDB" id="A0A8J1Y3L8"/>
<dbReference type="Proteomes" id="UP000749559">
    <property type="component" value="Unassembled WGS sequence"/>
</dbReference>
<evidence type="ECO:0000313" key="2">
    <source>
        <dbReference type="Proteomes" id="UP000749559"/>
    </source>
</evidence>
<proteinExistence type="predicted"/>
<keyword evidence="2" id="KW-1185">Reference proteome</keyword>
<name>A0A8J1Y3L8_OWEFU</name>
<comment type="caution">
    <text evidence="1">The sequence shown here is derived from an EMBL/GenBank/DDBJ whole genome shotgun (WGS) entry which is preliminary data.</text>
</comment>
<feature type="non-terminal residue" evidence="1">
    <location>
        <position position="1"/>
    </location>
</feature>
<gene>
    <name evidence="1" type="ORF">OFUS_LOCUS14571</name>
</gene>
<organism evidence="1 2">
    <name type="scientific">Owenia fusiformis</name>
    <name type="common">Polychaete worm</name>
    <dbReference type="NCBI Taxonomy" id="6347"/>
    <lineage>
        <taxon>Eukaryota</taxon>
        <taxon>Metazoa</taxon>
        <taxon>Spiralia</taxon>
        <taxon>Lophotrochozoa</taxon>
        <taxon>Annelida</taxon>
        <taxon>Polychaeta</taxon>
        <taxon>Sedentaria</taxon>
        <taxon>Canalipalpata</taxon>
        <taxon>Sabellida</taxon>
        <taxon>Oweniida</taxon>
        <taxon>Oweniidae</taxon>
        <taxon>Owenia</taxon>
    </lineage>
</organism>
<protein>
    <submittedName>
        <fullName evidence="1">Uncharacterized protein</fullName>
    </submittedName>
</protein>
<dbReference type="EMBL" id="CAIIXF020000007">
    <property type="protein sequence ID" value="CAH1789164.1"/>
    <property type="molecule type" value="Genomic_DNA"/>
</dbReference>
<feature type="non-terminal residue" evidence="1">
    <location>
        <position position="199"/>
    </location>
</feature>
<reference evidence="1" key="1">
    <citation type="submission" date="2022-03" db="EMBL/GenBank/DDBJ databases">
        <authorList>
            <person name="Martin C."/>
        </authorList>
    </citation>
    <scope>NUCLEOTIDE SEQUENCE</scope>
</reference>
<sequence length="199" mass="21941">IANIPCESLKVAGVSQSPKQVWRIGIFKLQSMPWNSRPVYKHLVEPVFMFHDSGYWLIGSTIGETQSGIRVLSSALQPQDVTEVWQSFNGTTWVAESSIVTSCSSLCDTIWLSGVSGSQAYLLGAYNHVNDDSNGAPIYKKQEDKPKGEVTIRMIDGNKWSIVSESETITTTFTTTITNPVEIPNVWTVSSGTIVLECY</sequence>
<accession>A0A8J1Y3L8</accession>
<evidence type="ECO:0000313" key="1">
    <source>
        <dbReference type="EMBL" id="CAH1789164.1"/>
    </source>
</evidence>